<evidence type="ECO:0000256" key="1">
    <source>
        <dbReference type="SAM" id="MobiDB-lite"/>
    </source>
</evidence>
<protein>
    <recommendedName>
        <fullName evidence="4">DUF5745 domain-containing protein</fullName>
    </recommendedName>
</protein>
<gene>
    <name evidence="2" type="ORF">WOLCODRAFT_97941</name>
</gene>
<keyword evidence="3" id="KW-1185">Reference proteome</keyword>
<dbReference type="Proteomes" id="UP000218811">
    <property type="component" value="Unassembled WGS sequence"/>
</dbReference>
<accession>A0A2H3JCG2</accession>
<evidence type="ECO:0008006" key="4">
    <source>
        <dbReference type="Google" id="ProtNLM"/>
    </source>
</evidence>
<feature type="region of interest" description="Disordered" evidence="1">
    <location>
        <begin position="181"/>
        <end position="232"/>
    </location>
</feature>
<dbReference type="EMBL" id="KB468053">
    <property type="protein sequence ID" value="PCH39886.1"/>
    <property type="molecule type" value="Genomic_DNA"/>
</dbReference>
<evidence type="ECO:0000313" key="3">
    <source>
        <dbReference type="Proteomes" id="UP000218811"/>
    </source>
</evidence>
<name>A0A2H3JCG2_WOLCO</name>
<reference evidence="2 3" key="1">
    <citation type="journal article" date="2012" name="Science">
        <title>The Paleozoic origin of enzymatic lignin decomposition reconstructed from 31 fungal genomes.</title>
        <authorList>
            <person name="Floudas D."/>
            <person name="Binder M."/>
            <person name="Riley R."/>
            <person name="Barry K."/>
            <person name="Blanchette R.A."/>
            <person name="Henrissat B."/>
            <person name="Martinez A.T."/>
            <person name="Otillar R."/>
            <person name="Spatafora J.W."/>
            <person name="Yadav J.S."/>
            <person name="Aerts A."/>
            <person name="Benoit I."/>
            <person name="Boyd A."/>
            <person name="Carlson A."/>
            <person name="Copeland A."/>
            <person name="Coutinho P.M."/>
            <person name="de Vries R.P."/>
            <person name="Ferreira P."/>
            <person name="Findley K."/>
            <person name="Foster B."/>
            <person name="Gaskell J."/>
            <person name="Glotzer D."/>
            <person name="Gorecki P."/>
            <person name="Heitman J."/>
            <person name="Hesse C."/>
            <person name="Hori C."/>
            <person name="Igarashi K."/>
            <person name="Jurgens J.A."/>
            <person name="Kallen N."/>
            <person name="Kersten P."/>
            <person name="Kohler A."/>
            <person name="Kuees U."/>
            <person name="Kumar T.K.A."/>
            <person name="Kuo A."/>
            <person name="LaButti K."/>
            <person name="Larrondo L.F."/>
            <person name="Lindquist E."/>
            <person name="Ling A."/>
            <person name="Lombard V."/>
            <person name="Lucas S."/>
            <person name="Lundell T."/>
            <person name="Martin R."/>
            <person name="McLaughlin D.J."/>
            <person name="Morgenstern I."/>
            <person name="Morin E."/>
            <person name="Murat C."/>
            <person name="Nagy L.G."/>
            <person name="Nolan M."/>
            <person name="Ohm R.A."/>
            <person name="Patyshakuliyeva A."/>
            <person name="Rokas A."/>
            <person name="Ruiz-Duenas F.J."/>
            <person name="Sabat G."/>
            <person name="Salamov A."/>
            <person name="Samejima M."/>
            <person name="Schmutz J."/>
            <person name="Slot J.C."/>
            <person name="St John F."/>
            <person name="Stenlid J."/>
            <person name="Sun H."/>
            <person name="Sun S."/>
            <person name="Syed K."/>
            <person name="Tsang A."/>
            <person name="Wiebenga A."/>
            <person name="Young D."/>
            <person name="Pisabarro A."/>
            <person name="Eastwood D.C."/>
            <person name="Martin F."/>
            <person name="Cullen D."/>
            <person name="Grigoriev I.V."/>
            <person name="Hibbett D.S."/>
        </authorList>
    </citation>
    <scope>NUCLEOTIDE SEQUENCE [LARGE SCALE GENOMIC DNA]</scope>
    <source>
        <strain evidence="2 3">MD-104</strain>
    </source>
</reference>
<feature type="compositionally biased region" description="Low complexity" evidence="1">
    <location>
        <begin position="213"/>
        <end position="225"/>
    </location>
</feature>
<proteinExistence type="predicted"/>
<organism evidence="2 3">
    <name type="scientific">Wolfiporia cocos (strain MD-104)</name>
    <name type="common">Brown rot fungus</name>
    <dbReference type="NCBI Taxonomy" id="742152"/>
    <lineage>
        <taxon>Eukaryota</taxon>
        <taxon>Fungi</taxon>
        <taxon>Dikarya</taxon>
        <taxon>Basidiomycota</taxon>
        <taxon>Agaricomycotina</taxon>
        <taxon>Agaricomycetes</taxon>
        <taxon>Polyporales</taxon>
        <taxon>Phaeolaceae</taxon>
        <taxon>Wolfiporia</taxon>
    </lineage>
</organism>
<dbReference type="OMA" id="QPRCIHE"/>
<sequence>MTPNSSQFHSDQALTGSLNELIDKLHLRIVLETPLDLTPSLLIAVLESVLESRLEIPATVRQSRDFPSKVQAMKIFLGVLETEVIRHDVGLSEVDPRKLAAGDRDEAVFVGELLVWLGKTTGILPCMSLEEPRPSRFDPGPSVHAYHRTQVRGPASPLSQSTTSNTAHSKLSMICSAPADSDTSFESARSEAAIPHQEEEDDRYIDTNVRHVSPAPSRASSTIPPRSRPRPRCIHEVEEPSFLYHDETTGVPSLVNDTSAAADSFFECPPSSSRSSPAPVRYTGYIRHVDDASEINSFEAARKSLRCGAYGLARTPLRTPSRPGYGIVTRHTSPTQHTLALLNERAKLLAELAALQSSSKT</sequence>
<dbReference type="OrthoDB" id="2596754at2759"/>
<dbReference type="AlphaFoldDB" id="A0A2H3JCG2"/>
<evidence type="ECO:0000313" key="2">
    <source>
        <dbReference type="EMBL" id="PCH39886.1"/>
    </source>
</evidence>